<dbReference type="EC" id="1.3.3.15" evidence="6 12"/>
<dbReference type="SUPFAM" id="SSF54373">
    <property type="entry name" value="FAD-linked reductases, C-terminal domain"/>
    <property type="match status" value="1"/>
</dbReference>
<evidence type="ECO:0000313" key="16">
    <source>
        <dbReference type="Proteomes" id="UP000199004"/>
    </source>
</evidence>
<keyword evidence="10 12" id="KW-0560">Oxidoreductase</keyword>
<evidence type="ECO:0000256" key="12">
    <source>
        <dbReference type="RuleBase" id="RU364052"/>
    </source>
</evidence>
<dbReference type="PANTHER" id="PTHR42923:SF3">
    <property type="entry name" value="PROTOPORPHYRINOGEN OXIDASE"/>
    <property type="match status" value="1"/>
</dbReference>
<evidence type="ECO:0000256" key="3">
    <source>
        <dbReference type="ARBA" id="ARBA00002185"/>
    </source>
</evidence>
<dbReference type="RefSeq" id="WP_170254272.1">
    <property type="nucleotide sequence ID" value="NZ_BKAE01000007.1"/>
</dbReference>
<reference evidence="15 16" key="1">
    <citation type="submission" date="2016-10" db="EMBL/GenBank/DDBJ databases">
        <authorList>
            <person name="de Groot N.N."/>
        </authorList>
    </citation>
    <scope>NUCLEOTIDE SEQUENCE [LARGE SCALE GENOMIC DNA]</scope>
    <source>
        <strain evidence="15 16">CGMCC 1.11147</strain>
    </source>
</reference>
<dbReference type="AlphaFoldDB" id="A0A1G9ZEG0"/>
<dbReference type="NCBIfam" id="TIGR00562">
    <property type="entry name" value="proto_IX_ox"/>
    <property type="match status" value="1"/>
</dbReference>
<dbReference type="SUPFAM" id="SSF51905">
    <property type="entry name" value="FAD/NAD(P)-binding domain"/>
    <property type="match status" value="1"/>
</dbReference>
<evidence type="ECO:0000256" key="8">
    <source>
        <dbReference type="ARBA" id="ARBA00022630"/>
    </source>
</evidence>
<dbReference type="UniPathway" id="UPA00252"/>
<evidence type="ECO:0000259" key="14">
    <source>
        <dbReference type="Pfam" id="PF01593"/>
    </source>
</evidence>
<keyword evidence="9 12" id="KW-0274">FAD</keyword>
<sequence length="486" mass="50315">MSAGVPGVVVVGGGIAGLTAAYRISRGTAPAPDVTVLEAADRLGGKIRTELVDGFLVEGGPDSLFASKPPAKALLTELEIAHRLLPTEEAGRGTSVLRGGRLRPLPEGLNGFVPSKAGSFARTRLFTPFGKCRLAFEYAVPARPDDGTDESLRSFAVRRLGVQVYRRLVEPLAAGIFAADPAQLSLAATMPHLRAAELEHGGLIRAMLAERRRVRARTVTDVADPPPPSLVAPVGGMGEIVDALAARLSSVDVRLGAAVTEVADGGDGTYLVRARNADGEETVLRAGAVVLAVPSAAAAVMVAALDPSLAAALAGTAYTSTVTVALGFRSDEVDTRLRGSGYLVPASEGRAARACTWSSSKYAGRAPDGRVLLRVSLGGPGRSGVLDQPDSELVAVARRELADVLGIRAEPVLSRVFRWTDVMPQYTVGHLDRLAALDQHLAGHPGLVVAGSGYHGLGVAECIGSGSLAAGTVLTRLEAVSPIRRP</sequence>
<evidence type="ECO:0000256" key="11">
    <source>
        <dbReference type="ARBA" id="ARBA00023133"/>
    </source>
</evidence>
<comment type="subcellular location">
    <subcellularLocation>
        <location evidence="12">Cytoplasm</location>
    </subcellularLocation>
</comment>
<comment type="similarity">
    <text evidence="5 12">Belongs to the protoporphyrinogen/coproporphyrinogen oxidase family. Coproporphyrinogen III oxidase subfamily.</text>
</comment>
<keyword evidence="8 12" id="KW-0285">Flavoprotein</keyword>
<protein>
    <recommendedName>
        <fullName evidence="7 12">Coproporphyrinogen III oxidase</fullName>
        <ecNumber evidence="6 12">1.3.3.15</ecNumber>
    </recommendedName>
</protein>
<dbReference type="InterPro" id="IPR002937">
    <property type="entry name" value="Amino_oxidase"/>
</dbReference>
<keyword evidence="13" id="KW-1133">Transmembrane helix</keyword>
<keyword evidence="13" id="KW-0472">Membrane</keyword>
<feature type="transmembrane region" description="Helical" evidence="13">
    <location>
        <begin position="283"/>
        <end position="303"/>
    </location>
</feature>
<evidence type="ECO:0000256" key="7">
    <source>
        <dbReference type="ARBA" id="ARBA00019046"/>
    </source>
</evidence>
<accession>A0A1G9ZEG0</accession>
<evidence type="ECO:0000256" key="2">
    <source>
        <dbReference type="ARBA" id="ARBA00001974"/>
    </source>
</evidence>
<evidence type="ECO:0000256" key="13">
    <source>
        <dbReference type="SAM" id="Phobius"/>
    </source>
</evidence>
<comment type="function">
    <text evidence="3 12">Involved in coproporphyrin-dependent heme b biosynthesis. Catalyzes the oxidation of coproporphyrinogen III to coproporphyrin III.</text>
</comment>
<gene>
    <name evidence="15" type="ORF">SAMN05192576_1698</name>
</gene>
<dbReference type="InterPro" id="IPR004572">
    <property type="entry name" value="Protoporphyrinogen_oxidase"/>
</dbReference>
<organism evidence="15 16">
    <name type="scientific">Nocardioides szechwanensis</name>
    <dbReference type="NCBI Taxonomy" id="1005944"/>
    <lineage>
        <taxon>Bacteria</taxon>
        <taxon>Bacillati</taxon>
        <taxon>Actinomycetota</taxon>
        <taxon>Actinomycetes</taxon>
        <taxon>Propionibacteriales</taxon>
        <taxon>Nocardioidaceae</taxon>
        <taxon>Nocardioides</taxon>
    </lineage>
</organism>
<evidence type="ECO:0000256" key="10">
    <source>
        <dbReference type="ARBA" id="ARBA00023002"/>
    </source>
</evidence>
<evidence type="ECO:0000256" key="1">
    <source>
        <dbReference type="ARBA" id="ARBA00001755"/>
    </source>
</evidence>
<comment type="catalytic activity">
    <reaction evidence="1">
        <text>coproporphyrinogen III + 3 O2 = coproporphyrin III + 3 H2O2</text>
        <dbReference type="Rhea" id="RHEA:43436"/>
        <dbReference type="ChEBI" id="CHEBI:15379"/>
        <dbReference type="ChEBI" id="CHEBI:16240"/>
        <dbReference type="ChEBI" id="CHEBI:57309"/>
        <dbReference type="ChEBI" id="CHEBI:131725"/>
        <dbReference type="EC" id="1.3.3.15"/>
    </reaction>
    <physiologicalReaction direction="left-to-right" evidence="1">
        <dbReference type="Rhea" id="RHEA:43437"/>
    </physiologicalReaction>
</comment>
<keyword evidence="16" id="KW-1185">Reference proteome</keyword>
<keyword evidence="11 12" id="KW-0350">Heme biosynthesis</keyword>
<evidence type="ECO:0000256" key="5">
    <source>
        <dbReference type="ARBA" id="ARBA00008310"/>
    </source>
</evidence>
<dbReference type="Gene3D" id="1.10.3110.10">
    <property type="entry name" value="protoporphyrinogen ix oxidase, domain 3"/>
    <property type="match status" value="1"/>
</dbReference>
<dbReference type="InterPro" id="IPR036188">
    <property type="entry name" value="FAD/NAD-bd_sf"/>
</dbReference>
<dbReference type="GO" id="GO:0005737">
    <property type="term" value="C:cytoplasm"/>
    <property type="evidence" value="ECO:0007669"/>
    <property type="project" value="UniProtKB-SubCell"/>
</dbReference>
<evidence type="ECO:0000313" key="15">
    <source>
        <dbReference type="EMBL" id="SDN19361.1"/>
    </source>
</evidence>
<dbReference type="STRING" id="1005944.SAMN05192576_1698"/>
<dbReference type="Pfam" id="PF01593">
    <property type="entry name" value="Amino_oxidase"/>
    <property type="match status" value="1"/>
</dbReference>
<dbReference type="EMBL" id="FNIC01000002">
    <property type="protein sequence ID" value="SDN19361.1"/>
    <property type="molecule type" value="Genomic_DNA"/>
</dbReference>
<dbReference type="Proteomes" id="UP000199004">
    <property type="component" value="Unassembled WGS sequence"/>
</dbReference>
<keyword evidence="13" id="KW-0812">Transmembrane</keyword>
<feature type="domain" description="Amine oxidase" evidence="14">
    <location>
        <begin position="15"/>
        <end position="474"/>
    </location>
</feature>
<evidence type="ECO:0000256" key="9">
    <source>
        <dbReference type="ARBA" id="ARBA00022827"/>
    </source>
</evidence>
<dbReference type="PANTHER" id="PTHR42923">
    <property type="entry name" value="PROTOPORPHYRINOGEN OXIDASE"/>
    <property type="match status" value="1"/>
</dbReference>
<dbReference type="InterPro" id="IPR050464">
    <property type="entry name" value="Zeta_carotene_desat/Oxidored"/>
</dbReference>
<comment type="pathway">
    <text evidence="4 12">Porphyrin-containing compound metabolism; protoheme biosynthesis.</text>
</comment>
<comment type="cofactor">
    <cofactor evidence="2 12">
        <name>FAD</name>
        <dbReference type="ChEBI" id="CHEBI:57692"/>
    </cofactor>
</comment>
<keyword evidence="12" id="KW-0963">Cytoplasm</keyword>
<dbReference type="Gene3D" id="3.50.50.60">
    <property type="entry name" value="FAD/NAD(P)-binding domain"/>
    <property type="match status" value="1"/>
</dbReference>
<feature type="transmembrane region" description="Helical" evidence="13">
    <location>
        <begin position="309"/>
        <end position="328"/>
    </location>
</feature>
<dbReference type="GO" id="GO:0006783">
    <property type="term" value="P:heme biosynthetic process"/>
    <property type="evidence" value="ECO:0007669"/>
    <property type="project" value="UniProtKB-UniRule"/>
</dbReference>
<evidence type="ECO:0000256" key="4">
    <source>
        <dbReference type="ARBA" id="ARBA00004744"/>
    </source>
</evidence>
<dbReference type="GO" id="GO:0004729">
    <property type="term" value="F:oxygen-dependent protoporphyrinogen oxidase activity"/>
    <property type="evidence" value="ECO:0007669"/>
    <property type="project" value="UniProtKB-UniRule"/>
</dbReference>
<dbReference type="Gene3D" id="3.90.660.20">
    <property type="entry name" value="Protoporphyrinogen oxidase, mitochondrial, domain 2"/>
    <property type="match status" value="1"/>
</dbReference>
<evidence type="ECO:0000256" key="6">
    <source>
        <dbReference type="ARBA" id="ARBA00012402"/>
    </source>
</evidence>
<name>A0A1G9ZEG0_9ACTN</name>
<proteinExistence type="inferred from homology"/>